<dbReference type="Gene3D" id="3.40.50.1110">
    <property type="entry name" value="SGNH hydrolase"/>
    <property type="match status" value="1"/>
</dbReference>
<dbReference type="PANTHER" id="PTHR45648:SF22">
    <property type="entry name" value="GDSL LIPASE_ACYLHYDROLASE FAMILY PROTEIN (AFU_ORTHOLOGUE AFUA_4G14700)"/>
    <property type="match status" value="1"/>
</dbReference>
<dbReference type="InterPro" id="IPR001087">
    <property type="entry name" value="GDSL"/>
</dbReference>
<dbReference type="InterPro" id="IPR008265">
    <property type="entry name" value="Lipase_GDSL_AS"/>
</dbReference>
<gene>
    <name evidence="5" type="ORF">MW290_17880</name>
</gene>
<dbReference type="PANTHER" id="PTHR45648">
    <property type="entry name" value="GDSL LIPASE/ACYLHYDROLASE FAMILY PROTEIN (AFU_ORTHOLOGUE AFUA_4G14700)"/>
    <property type="match status" value="1"/>
</dbReference>
<dbReference type="EMBL" id="CP097636">
    <property type="protein sequence ID" value="URI10851.1"/>
    <property type="molecule type" value="Genomic_DNA"/>
</dbReference>
<dbReference type="InterPro" id="IPR036514">
    <property type="entry name" value="SGNH_hydro_sf"/>
</dbReference>
<evidence type="ECO:0000259" key="4">
    <source>
        <dbReference type="Pfam" id="PF07589"/>
    </source>
</evidence>
<dbReference type="Proteomes" id="UP001056201">
    <property type="component" value="Chromosome 2"/>
</dbReference>
<keyword evidence="2" id="KW-0812">Transmembrane</keyword>
<dbReference type="CDD" id="cd01846">
    <property type="entry name" value="fatty_acyltransferase_like"/>
    <property type="match status" value="1"/>
</dbReference>
<keyword evidence="1 5" id="KW-0378">Hydrolase</keyword>
<keyword evidence="3" id="KW-0732">Signal</keyword>
<proteinExistence type="predicted"/>
<reference evidence="5" key="1">
    <citation type="submission" date="2022-05" db="EMBL/GenBank/DDBJ databases">
        <title>An RpoN-dependent PEP-CTERM gene is involved in floc formation of an Aquincola tertiaricarbonis strain.</title>
        <authorList>
            <person name="Qiu D."/>
            <person name="Xia M."/>
        </authorList>
    </citation>
    <scope>NUCLEOTIDE SEQUENCE</scope>
    <source>
        <strain evidence="5">RN12</strain>
    </source>
</reference>
<dbReference type="RefSeq" id="WP_250199054.1">
    <property type="nucleotide sequence ID" value="NZ_CP097636.1"/>
</dbReference>
<keyword evidence="2" id="KW-1133">Transmembrane helix</keyword>
<dbReference type="Pfam" id="PF07589">
    <property type="entry name" value="PEP-CTERM"/>
    <property type="match status" value="1"/>
</dbReference>
<feature type="chain" id="PRO_5046288906" evidence="3">
    <location>
        <begin position="25"/>
        <end position="347"/>
    </location>
</feature>
<dbReference type="PROSITE" id="PS01098">
    <property type="entry name" value="LIPASE_GDSL_SER"/>
    <property type="match status" value="1"/>
</dbReference>
<dbReference type="SUPFAM" id="SSF52266">
    <property type="entry name" value="SGNH hydrolase"/>
    <property type="match status" value="1"/>
</dbReference>
<evidence type="ECO:0000256" key="1">
    <source>
        <dbReference type="ARBA" id="ARBA00022801"/>
    </source>
</evidence>
<sequence length="347" mass="35562">MKHRNSVKRVLAAALLVMVSSAQAGFSGVYLFGDSLTDTGNDGVVLTQIQQAGIPVATTTDPAWVTSNAYVSTRPFDQGSFTNGVAWAVPFAQALGVNLMPSLLGGTNYAYGGAETGRDGTDLCPVLCDFPYSLKSQVGQYLKPGTSADPNALYVVAGGGNNARNTIGAIAAASTPAERLGQINALAEAYAKNVGDIVDTLQAAGAQHIVVWDTPNIGLTPSVASFGADAQTLGLAMTGAMNSALAERLGGEAGVTTFSVFSLLNQVAADPTAYGLSNATDACAALGTACDPTQYLFWDGVHPTATGHELLADAMLAHVAAIPEPSTYALMLGGLAAVGWFARRKAR</sequence>
<name>A0ABY4SIN3_AQUTE</name>
<keyword evidence="2" id="KW-0472">Membrane</keyword>
<dbReference type="GO" id="GO:0016787">
    <property type="term" value="F:hydrolase activity"/>
    <property type="evidence" value="ECO:0007669"/>
    <property type="project" value="UniProtKB-KW"/>
</dbReference>
<feature type="domain" description="Ice-binding protein C-terminal" evidence="4">
    <location>
        <begin position="321"/>
        <end position="345"/>
    </location>
</feature>
<protein>
    <submittedName>
        <fullName evidence="5">SGNH/GDSL hydrolase family protein</fullName>
    </submittedName>
</protein>
<dbReference type="Pfam" id="PF00657">
    <property type="entry name" value="Lipase_GDSL"/>
    <property type="match status" value="1"/>
</dbReference>
<dbReference type="InterPro" id="IPR013424">
    <property type="entry name" value="Ice-binding_C"/>
</dbReference>
<feature type="signal peptide" evidence="3">
    <location>
        <begin position="1"/>
        <end position="24"/>
    </location>
</feature>
<evidence type="ECO:0000313" key="6">
    <source>
        <dbReference type="Proteomes" id="UP001056201"/>
    </source>
</evidence>
<accession>A0ABY4SIN3</accession>
<evidence type="ECO:0000256" key="3">
    <source>
        <dbReference type="SAM" id="SignalP"/>
    </source>
</evidence>
<evidence type="ECO:0000313" key="5">
    <source>
        <dbReference type="EMBL" id="URI10851.1"/>
    </source>
</evidence>
<evidence type="ECO:0000256" key="2">
    <source>
        <dbReference type="SAM" id="Phobius"/>
    </source>
</evidence>
<dbReference type="NCBIfam" id="TIGR02595">
    <property type="entry name" value="PEP_CTERM"/>
    <property type="match status" value="1"/>
</dbReference>
<organism evidence="5 6">
    <name type="scientific">Aquincola tertiaricarbonis</name>
    <dbReference type="NCBI Taxonomy" id="391953"/>
    <lineage>
        <taxon>Bacteria</taxon>
        <taxon>Pseudomonadati</taxon>
        <taxon>Pseudomonadota</taxon>
        <taxon>Betaproteobacteria</taxon>
        <taxon>Burkholderiales</taxon>
        <taxon>Sphaerotilaceae</taxon>
        <taxon>Aquincola</taxon>
    </lineage>
</organism>
<keyword evidence="6" id="KW-1185">Reference proteome</keyword>
<feature type="transmembrane region" description="Helical" evidence="2">
    <location>
        <begin position="325"/>
        <end position="342"/>
    </location>
</feature>
<dbReference type="InterPro" id="IPR051058">
    <property type="entry name" value="GDSL_Est/Lipase"/>
</dbReference>